<keyword evidence="3" id="KW-1185">Reference proteome</keyword>
<proteinExistence type="predicted"/>
<sequence length="399" mass="45784">MPDTINKPLPLQASKNTRTIVPFCDMPDEYTLIERQEFSEYPRAEELQKIFDADPSVRTIMVLYDQDDRLRSVYQSRAKFNEYARNYPEESSEEFHYAAGEKLVNLVMEVACDLSAYGQNNVMVPQGASVDEVRDIASNRARDISHWDDPFGFEEDWSTVEGLRINRLVEVVQEPGKQNWPNNIVQDIPVEFAPSRYGVDVVEMLKAAERGTVIVPEVFMYAAARQAQAAGEDFDPKFMEKLESDAQVASENVLFEFIKEHKILSHDIMAVDATGDVHTYSAGSIWFGAELKIYRDKQNADRLVLARPTPDLVKSTHHNKIYMLNTDFQSIDMPLTVEAFQQQYVPLSKSEAEEAFEKHFVLKRFDDNEKTNEEDLSLPNEAAAQERDTQEERDDLLFI</sequence>
<gene>
    <name evidence="2" type="ORF">HAP95_12515</name>
</gene>
<dbReference type="EMBL" id="JAAOMP010000134">
    <property type="protein sequence ID" value="MBU2760960.1"/>
    <property type="molecule type" value="Genomic_DNA"/>
</dbReference>
<evidence type="ECO:0000313" key="2">
    <source>
        <dbReference type="EMBL" id="MBU2760960.1"/>
    </source>
</evidence>
<accession>A0ABS6A0I1</accession>
<dbReference type="Proteomes" id="UP000755654">
    <property type="component" value="Unassembled WGS sequence"/>
</dbReference>
<feature type="region of interest" description="Disordered" evidence="1">
    <location>
        <begin position="369"/>
        <end position="399"/>
    </location>
</feature>
<name>A0ABS6A0I1_9PROT</name>
<reference evidence="2 3" key="1">
    <citation type="journal article" date="2021" name="ISME J.">
        <title>Genomic evolution of the class Acidithiobacillia: deep-branching Proteobacteria living in extreme acidic conditions.</title>
        <authorList>
            <person name="Moya-Beltran A."/>
            <person name="Beard S."/>
            <person name="Rojas-Villalobos C."/>
            <person name="Issotta F."/>
            <person name="Gallardo Y."/>
            <person name="Ulloa R."/>
            <person name="Giaveno A."/>
            <person name="Degli Esposti M."/>
            <person name="Johnson D.B."/>
            <person name="Quatrini R."/>
        </authorList>
    </citation>
    <scope>NUCLEOTIDE SEQUENCE [LARGE SCALE GENOMIC DNA]</scope>
    <source>
        <strain evidence="2 3">RW2</strain>
    </source>
</reference>
<comment type="caution">
    <text evidence="2">The sequence shown here is derived from an EMBL/GenBank/DDBJ whole genome shotgun (WGS) entry which is preliminary data.</text>
</comment>
<evidence type="ECO:0000256" key="1">
    <source>
        <dbReference type="SAM" id="MobiDB-lite"/>
    </source>
</evidence>
<organism evidence="2 3">
    <name type="scientific">Acidithiobacillus sulfurivorans</name>
    <dbReference type="NCBI Taxonomy" id="1958756"/>
    <lineage>
        <taxon>Bacteria</taxon>
        <taxon>Pseudomonadati</taxon>
        <taxon>Pseudomonadota</taxon>
        <taxon>Acidithiobacillia</taxon>
        <taxon>Acidithiobacillales</taxon>
        <taxon>Acidithiobacillaceae</taxon>
        <taxon>Acidithiobacillus</taxon>
    </lineage>
</organism>
<dbReference type="RefSeq" id="WP_215884518.1">
    <property type="nucleotide sequence ID" value="NZ_JAAOMP010000134.1"/>
</dbReference>
<protein>
    <submittedName>
        <fullName evidence="2">Uncharacterized protein</fullName>
    </submittedName>
</protein>
<evidence type="ECO:0000313" key="3">
    <source>
        <dbReference type="Proteomes" id="UP000755654"/>
    </source>
</evidence>